<evidence type="ECO:0000256" key="3">
    <source>
        <dbReference type="ARBA" id="ARBA00011160"/>
    </source>
</evidence>
<dbReference type="AlphaFoldDB" id="A0A644VTQ3"/>
<dbReference type="InterPro" id="IPR003838">
    <property type="entry name" value="ABC3_permease_C"/>
</dbReference>
<evidence type="ECO:0000256" key="4">
    <source>
        <dbReference type="ARBA" id="ARBA00021907"/>
    </source>
</evidence>
<keyword evidence="11" id="KW-0131">Cell cycle</keyword>
<evidence type="ECO:0000256" key="9">
    <source>
        <dbReference type="ARBA" id="ARBA00022989"/>
    </source>
</evidence>
<reference evidence="15" key="1">
    <citation type="submission" date="2019-08" db="EMBL/GenBank/DDBJ databases">
        <authorList>
            <person name="Kucharzyk K."/>
            <person name="Murdoch R.W."/>
            <person name="Higgins S."/>
            <person name="Loffler F."/>
        </authorList>
    </citation>
    <scope>NUCLEOTIDE SEQUENCE</scope>
</reference>
<feature type="transmembrane region" description="Helical" evidence="12">
    <location>
        <begin position="218"/>
        <end position="245"/>
    </location>
</feature>
<evidence type="ECO:0000256" key="10">
    <source>
        <dbReference type="ARBA" id="ARBA00023136"/>
    </source>
</evidence>
<dbReference type="PIRSF" id="PIRSF003097">
    <property type="entry name" value="FtsX"/>
    <property type="match status" value="1"/>
</dbReference>
<comment type="similarity">
    <text evidence="2">Belongs to the ABC-4 integral membrane protein family. FtsX subfamily.</text>
</comment>
<dbReference type="GO" id="GO:0005886">
    <property type="term" value="C:plasma membrane"/>
    <property type="evidence" value="ECO:0007669"/>
    <property type="project" value="UniProtKB-SubCell"/>
</dbReference>
<feature type="transmembrane region" description="Helical" evidence="12">
    <location>
        <begin position="171"/>
        <end position="197"/>
    </location>
</feature>
<protein>
    <recommendedName>
        <fullName evidence="4">Cell division protein FtsX</fullName>
    </recommendedName>
</protein>
<feature type="transmembrane region" description="Helical" evidence="12">
    <location>
        <begin position="21"/>
        <end position="46"/>
    </location>
</feature>
<evidence type="ECO:0000256" key="5">
    <source>
        <dbReference type="ARBA" id="ARBA00022475"/>
    </source>
</evidence>
<dbReference type="PANTHER" id="PTHR47755:SF1">
    <property type="entry name" value="CELL DIVISION PROTEIN FTSX"/>
    <property type="match status" value="1"/>
</dbReference>
<feature type="domain" description="FtsX extracellular" evidence="14">
    <location>
        <begin position="59"/>
        <end position="150"/>
    </location>
</feature>
<dbReference type="PANTHER" id="PTHR47755">
    <property type="entry name" value="CELL DIVISION PROTEIN FTSX"/>
    <property type="match status" value="1"/>
</dbReference>
<sequence length="295" mass="32860">MSLSTKEYFVKETFKSIRRNQLMSFASVSTVALSLLVLGLFLLMVMNANNLAKYLESQVQISVYMEDSASNETLSAAAKSLKTMPGVVKVTSVTKTEALAKFKKRLGDQNRLLDALGEENPFPYSFDVQVDKPERIAEIVPKIDEMKGVETAKFGQEVVEHMFKLTRLLRLGGILLVVLLAMATLFIISNTIRITVFARRREVSIMKYVGATNWFIRWPFLLEGMFLGFAGALVASFVLVQIYLALQDKIYATLAFFPLIPAWPFLGYLCLCLIITGTAIGAAGSSIPLRKFLDV</sequence>
<gene>
    <name evidence="15" type="primary">ftsX_9</name>
    <name evidence="15" type="ORF">SDC9_40903</name>
</gene>
<keyword evidence="10 12" id="KW-0472">Membrane</keyword>
<proteinExistence type="inferred from homology"/>
<comment type="subunit">
    <text evidence="3">Forms a membrane-associated complex with FtsE.</text>
</comment>
<keyword evidence="6" id="KW-0997">Cell inner membrane</keyword>
<evidence type="ECO:0000256" key="6">
    <source>
        <dbReference type="ARBA" id="ARBA00022519"/>
    </source>
</evidence>
<dbReference type="InterPro" id="IPR047590">
    <property type="entry name" value="FtsX_proteobact-type"/>
</dbReference>
<keyword evidence="7 15" id="KW-0132">Cell division</keyword>
<accession>A0A644VTQ3</accession>
<evidence type="ECO:0000256" key="7">
    <source>
        <dbReference type="ARBA" id="ARBA00022618"/>
    </source>
</evidence>
<organism evidence="15">
    <name type="scientific">bioreactor metagenome</name>
    <dbReference type="NCBI Taxonomy" id="1076179"/>
    <lineage>
        <taxon>unclassified sequences</taxon>
        <taxon>metagenomes</taxon>
        <taxon>ecological metagenomes</taxon>
    </lineage>
</organism>
<dbReference type="Pfam" id="PF02687">
    <property type="entry name" value="FtsX"/>
    <property type="match status" value="1"/>
</dbReference>
<keyword evidence="8 12" id="KW-0812">Transmembrane</keyword>
<dbReference type="InterPro" id="IPR040690">
    <property type="entry name" value="FtsX_ECD"/>
</dbReference>
<evidence type="ECO:0000313" key="15">
    <source>
        <dbReference type="EMBL" id="MPL94748.1"/>
    </source>
</evidence>
<keyword evidence="5" id="KW-1003">Cell membrane</keyword>
<feature type="domain" description="ABC3 transporter permease C-terminal" evidence="13">
    <location>
        <begin position="175"/>
        <end position="283"/>
    </location>
</feature>
<dbReference type="Pfam" id="PF18075">
    <property type="entry name" value="FtsX_ECD"/>
    <property type="match status" value="1"/>
</dbReference>
<evidence type="ECO:0000259" key="14">
    <source>
        <dbReference type="Pfam" id="PF18075"/>
    </source>
</evidence>
<evidence type="ECO:0000259" key="13">
    <source>
        <dbReference type="Pfam" id="PF02687"/>
    </source>
</evidence>
<dbReference type="EMBL" id="VSSQ01000440">
    <property type="protein sequence ID" value="MPL94748.1"/>
    <property type="molecule type" value="Genomic_DNA"/>
</dbReference>
<evidence type="ECO:0000256" key="1">
    <source>
        <dbReference type="ARBA" id="ARBA00004429"/>
    </source>
</evidence>
<dbReference type="InterPro" id="IPR004513">
    <property type="entry name" value="FtsX"/>
</dbReference>
<name>A0A644VTQ3_9ZZZZ</name>
<evidence type="ECO:0000256" key="2">
    <source>
        <dbReference type="ARBA" id="ARBA00007379"/>
    </source>
</evidence>
<dbReference type="NCBIfam" id="NF038347">
    <property type="entry name" value="FtsX_Gpos"/>
    <property type="match status" value="1"/>
</dbReference>
<dbReference type="NCBIfam" id="TIGR00439">
    <property type="entry name" value="FtsX_Gneg"/>
    <property type="match status" value="1"/>
</dbReference>
<dbReference type="Gene3D" id="3.30.70.3040">
    <property type="match status" value="1"/>
</dbReference>
<comment type="caution">
    <text evidence="15">The sequence shown here is derived from an EMBL/GenBank/DDBJ whole genome shotgun (WGS) entry which is preliminary data.</text>
</comment>
<feature type="transmembrane region" description="Helical" evidence="12">
    <location>
        <begin position="265"/>
        <end position="289"/>
    </location>
</feature>
<dbReference type="GO" id="GO:0051301">
    <property type="term" value="P:cell division"/>
    <property type="evidence" value="ECO:0007669"/>
    <property type="project" value="UniProtKB-KW"/>
</dbReference>
<evidence type="ECO:0000256" key="12">
    <source>
        <dbReference type="SAM" id="Phobius"/>
    </source>
</evidence>
<evidence type="ECO:0000256" key="8">
    <source>
        <dbReference type="ARBA" id="ARBA00022692"/>
    </source>
</evidence>
<keyword evidence="9 12" id="KW-1133">Transmembrane helix</keyword>
<dbReference type="InterPro" id="IPR058204">
    <property type="entry name" value="FtsX_firmicutes-type"/>
</dbReference>
<evidence type="ECO:0000256" key="11">
    <source>
        <dbReference type="ARBA" id="ARBA00023306"/>
    </source>
</evidence>
<comment type="subcellular location">
    <subcellularLocation>
        <location evidence="1">Cell inner membrane</location>
        <topology evidence="1">Multi-pass membrane protein</topology>
    </subcellularLocation>
</comment>